<evidence type="ECO:0000256" key="1">
    <source>
        <dbReference type="SAM" id="MobiDB-lite"/>
    </source>
</evidence>
<protein>
    <submittedName>
        <fullName evidence="3">Uncharacterized protein</fullName>
    </submittedName>
</protein>
<evidence type="ECO:0000313" key="3">
    <source>
        <dbReference type="EMBL" id="CAK0887948.1"/>
    </source>
</evidence>
<gene>
    <name evidence="3" type="ORF">PCOR1329_LOCUS68845</name>
</gene>
<evidence type="ECO:0000256" key="2">
    <source>
        <dbReference type="SAM" id="SignalP"/>
    </source>
</evidence>
<evidence type="ECO:0000313" key="4">
    <source>
        <dbReference type="Proteomes" id="UP001189429"/>
    </source>
</evidence>
<feature type="signal peptide" evidence="2">
    <location>
        <begin position="1"/>
        <end position="24"/>
    </location>
</feature>
<keyword evidence="4" id="KW-1185">Reference proteome</keyword>
<keyword evidence="2" id="KW-0732">Signal</keyword>
<feature type="region of interest" description="Disordered" evidence="1">
    <location>
        <begin position="111"/>
        <end position="139"/>
    </location>
</feature>
<reference evidence="3" key="1">
    <citation type="submission" date="2023-10" db="EMBL/GenBank/DDBJ databases">
        <authorList>
            <person name="Chen Y."/>
            <person name="Shah S."/>
            <person name="Dougan E. K."/>
            <person name="Thang M."/>
            <person name="Chan C."/>
        </authorList>
    </citation>
    <scope>NUCLEOTIDE SEQUENCE [LARGE SCALE GENOMIC DNA]</scope>
</reference>
<comment type="caution">
    <text evidence="3">The sequence shown here is derived from an EMBL/GenBank/DDBJ whole genome shotgun (WGS) entry which is preliminary data.</text>
</comment>
<name>A0ABN9WMU7_9DINO</name>
<accession>A0ABN9WMU7</accession>
<sequence length="550" mass="62092">MPFDYGRMFLAIVSLAVLEALVNQEALKQNPNLQEHMQSVTKLIQHVKVQPMAVACETLRYWKAKTAHVKEGAQPRVTAKSAWVTYHADPSPRRRAQLQLAAAQLALQVMEDKDKDKGKDERSSFQGKSQSDSMTRTVKEFKLHDPEKYRVIVMLRFDATYKSYINEWPTVNYDKFNFYSHCQRTRDKTKYDPEDPRVCVNDVMQVMPGKYFDPWQRIVGKGDCFNGHPGPYGRDCGHFCYNQTAEVVGQENIGFVTDWVPEYKVREPSPELELFCRTPCRMGLSSAEEPDAYLRPRACNVSFARAARRGHCEPSAFPASEFLFFLRNWQSIQGFIGLSTVYFIHLVSLVQCSLGITGAIGEIGVAAGKSFAALAFARRGNESLLACDLFKTGIERDNVPEVNLPMFLNLLGYLRIPQRDVQVVRRSSLGLLDVDLALRAGKDGGFRLFHVDGAHYAEATLSDLTIAACALEGLHRYMLAQPPPRGLEPFLYTGRLFLTTPGPHAEAYRRAVREALPGVKSRRLHGAELLTTQEVSVELQDFERMSVPVR</sequence>
<dbReference type="Proteomes" id="UP001189429">
    <property type="component" value="Unassembled WGS sequence"/>
</dbReference>
<feature type="compositionally biased region" description="Basic and acidic residues" evidence="1">
    <location>
        <begin position="111"/>
        <end position="123"/>
    </location>
</feature>
<proteinExistence type="predicted"/>
<feature type="chain" id="PRO_5045076647" evidence="2">
    <location>
        <begin position="25"/>
        <end position="550"/>
    </location>
</feature>
<feature type="compositionally biased region" description="Polar residues" evidence="1">
    <location>
        <begin position="124"/>
        <end position="136"/>
    </location>
</feature>
<organism evidence="3 4">
    <name type="scientific">Prorocentrum cordatum</name>
    <dbReference type="NCBI Taxonomy" id="2364126"/>
    <lineage>
        <taxon>Eukaryota</taxon>
        <taxon>Sar</taxon>
        <taxon>Alveolata</taxon>
        <taxon>Dinophyceae</taxon>
        <taxon>Prorocentrales</taxon>
        <taxon>Prorocentraceae</taxon>
        <taxon>Prorocentrum</taxon>
    </lineage>
</organism>
<dbReference type="EMBL" id="CAUYUJ010019003">
    <property type="protein sequence ID" value="CAK0887948.1"/>
    <property type="molecule type" value="Genomic_DNA"/>
</dbReference>
<dbReference type="Pfam" id="PF13578">
    <property type="entry name" value="Methyltransf_24"/>
    <property type="match status" value="1"/>
</dbReference>